<dbReference type="InterPro" id="IPR043426">
    <property type="entry name" value="MltB-like"/>
</dbReference>
<dbReference type="SUPFAM" id="SSF53955">
    <property type="entry name" value="Lysozyme-like"/>
    <property type="match status" value="1"/>
</dbReference>
<dbReference type="Proteomes" id="UP000550714">
    <property type="component" value="Unassembled WGS sequence"/>
</dbReference>
<feature type="transmembrane region" description="Helical" evidence="2">
    <location>
        <begin position="24"/>
        <end position="45"/>
    </location>
</feature>
<organism evidence="3 4">
    <name type="scientific">Prauserella isguenensis</name>
    <dbReference type="NCBI Taxonomy" id="1470180"/>
    <lineage>
        <taxon>Bacteria</taxon>
        <taxon>Bacillati</taxon>
        <taxon>Actinomycetota</taxon>
        <taxon>Actinomycetes</taxon>
        <taxon>Pseudonocardiales</taxon>
        <taxon>Pseudonocardiaceae</taxon>
        <taxon>Prauserella</taxon>
    </lineage>
</organism>
<dbReference type="RefSeq" id="WP_183650008.1">
    <property type="nucleotide sequence ID" value="NZ_JACHWU010000001.1"/>
</dbReference>
<comment type="caution">
    <text evidence="3">The sequence shown here is derived from an EMBL/GenBank/DDBJ whole genome shotgun (WGS) entry which is preliminary data.</text>
</comment>
<evidence type="ECO:0000313" key="3">
    <source>
        <dbReference type="EMBL" id="MBB3050549.1"/>
    </source>
</evidence>
<protein>
    <submittedName>
        <fullName evidence="3">Membrane-bound lytic murein transglycosylase B</fullName>
    </submittedName>
</protein>
<name>A0A839S176_9PSEU</name>
<sequence>MSERPSSSTPGGDGGPSWPLPGPALSRIALTLGLVATGLLLVFTVGMDRGEQPNAEGATRSPQPQSQPQSRPRAQPTVPAAATAAPVDRPAQSDEDELDKWSRQVGRATGIPARAAAAYGRAEMWMRGERPGCHLSWNTLAAIGQVESQHGAAGGEPGIGPDGMPAAPITGPSLDGSQGRAQIRDTDRGEIDGDATWDRAVGPMRFLPAHWQRWEKRATGDGRGPNPQDIDDAALTAARYLCADGRDLATAGGWWKAVGGFREPATRGGPDEYARRIADKAGGYADRAPG</sequence>
<feature type="region of interest" description="Disordered" evidence="1">
    <location>
        <begin position="1"/>
        <end position="20"/>
    </location>
</feature>
<dbReference type="PANTHER" id="PTHR30163">
    <property type="entry name" value="MEMBRANE-BOUND LYTIC MUREIN TRANSGLYCOSYLASE B"/>
    <property type="match status" value="1"/>
</dbReference>
<reference evidence="3 4" key="1">
    <citation type="submission" date="2020-08" db="EMBL/GenBank/DDBJ databases">
        <title>Genomic Encyclopedia of Type Strains, Phase III (KMG-III): the genomes of soil and plant-associated and newly described type strains.</title>
        <authorList>
            <person name="Whitman W."/>
        </authorList>
    </citation>
    <scope>NUCLEOTIDE SEQUENCE [LARGE SCALE GENOMIC DNA]</scope>
    <source>
        <strain evidence="3 4">CECT 8577</strain>
    </source>
</reference>
<feature type="compositionally biased region" description="Low complexity" evidence="1">
    <location>
        <begin position="60"/>
        <end position="90"/>
    </location>
</feature>
<evidence type="ECO:0000313" key="4">
    <source>
        <dbReference type="Proteomes" id="UP000550714"/>
    </source>
</evidence>
<proteinExistence type="predicted"/>
<accession>A0A839S176</accession>
<dbReference type="GO" id="GO:0009253">
    <property type="term" value="P:peptidoglycan catabolic process"/>
    <property type="evidence" value="ECO:0007669"/>
    <property type="project" value="TreeGrafter"/>
</dbReference>
<evidence type="ECO:0000256" key="1">
    <source>
        <dbReference type="SAM" id="MobiDB-lite"/>
    </source>
</evidence>
<gene>
    <name evidence="3" type="ORF">FHS23_001544</name>
</gene>
<feature type="compositionally biased region" description="Low complexity" evidence="1">
    <location>
        <begin position="1"/>
        <end position="10"/>
    </location>
</feature>
<dbReference type="EMBL" id="JACHWU010000001">
    <property type="protein sequence ID" value="MBB3050549.1"/>
    <property type="molecule type" value="Genomic_DNA"/>
</dbReference>
<feature type="region of interest" description="Disordered" evidence="1">
    <location>
        <begin position="50"/>
        <end position="105"/>
    </location>
</feature>
<keyword evidence="4" id="KW-1185">Reference proteome</keyword>
<keyword evidence="2" id="KW-0472">Membrane</keyword>
<dbReference type="GO" id="GO:0008933">
    <property type="term" value="F:peptidoglycan lytic transglycosylase activity"/>
    <property type="evidence" value="ECO:0007669"/>
    <property type="project" value="TreeGrafter"/>
</dbReference>
<keyword evidence="2" id="KW-0812">Transmembrane</keyword>
<keyword evidence="2" id="KW-1133">Transmembrane helix</keyword>
<dbReference type="InterPro" id="IPR023346">
    <property type="entry name" value="Lysozyme-like_dom_sf"/>
</dbReference>
<dbReference type="AlphaFoldDB" id="A0A839S176"/>
<dbReference type="PANTHER" id="PTHR30163:SF8">
    <property type="entry name" value="LYTIC MUREIN TRANSGLYCOSYLASE"/>
    <property type="match status" value="1"/>
</dbReference>
<evidence type="ECO:0000256" key="2">
    <source>
        <dbReference type="SAM" id="Phobius"/>
    </source>
</evidence>